<dbReference type="AlphaFoldDB" id="A0A8S3UNJ9"/>
<dbReference type="GO" id="GO:0004888">
    <property type="term" value="F:transmembrane signaling receptor activity"/>
    <property type="evidence" value="ECO:0007669"/>
    <property type="project" value="InterPro"/>
</dbReference>
<reference evidence="8" key="1">
    <citation type="submission" date="2021-03" db="EMBL/GenBank/DDBJ databases">
        <authorList>
            <person name="Bekaert M."/>
        </authorList>
    </citation>
    <scope>NUCLEOTIDE SEQUENCE</scope>
</reference>
<gene>
    <name evidence="8" type="ORF">MEDL_56372</name>
</gene>
<evidence type="ECO:0000256" key="4">
    <source>
        <dbReference type="ARBA" id="ARBA00023136"/>
    </source>
</evidence>
<comment type="subcellular location">
    <subcellularLocation>
        <location evidence="1">Membrane</location>
        <topology evidence="1">Multi-pass membrane protein</topology>
    </subcellularLocation>
</comment>
<dbReference type="OrthoDB" id="6155077at2759"/>
<dbReference type="Pfam" id="PF02932">
    <property type="entry name" value="Neur_chan_memb"/>
    <property type="match status" value="1"/>
</dbReference>
<keyword evidence="9" id="KW-1185">Reference proteome</keyword>
<evidence type="ECO:0000313" key="8">
    <source>
        <dbReference type="EMBL" id="CAG2244294.1"/>
    </source>
</evidence>
<feature type="domain" description="Neurotransmitter-gated ion-channel transmembrane" evidence="7">
    <location>
        <begin position="236"/>
        <end position="330"/>
    </location>
</feature>
<dbReference type="SUPFAM" id="SSF63712">
    <property type="entry name" value="Nicotinic receptor ligand binding domain-like"/>
    <property type="match status" value="1"/>
</dbReference>
<protein>
    <submittedName>
        <fullName evidence="8">Uncharacterized protein</fullName>
    </submittedName>
</protein>
<dbReference type="SUPFAM" id="SSF90112">
    <property type="entry name" value="Neurotransmitter-gated ion-channel transmembrane pore"/>
    <property type="match status" value="1"/>
</dbReference>
<sequence>MPYLTISLYDLDVPTVQTYSYSLENDLRTLLYTTNSYQVLSRPNSSVELGLTFTPTALNSLSIKDQTMSMTGYFQLHWNEERLAWDTDPTYNSIPYIFSTSAYTWRPTLFIANSVGDLGIIDDDVNMMRILMEGVVNWAQMRMITTHCESDITYYPFDAQKCSIVLSSWSYSNNEVTILFDTNPVIMDFFSENGEWVYAGYGTSVYIEYRGDQIPFDMAKLQFKFVRRPGFIAMNIILPVIGLAILTSFVFKVGVDSGKIGYCLTVMLAYAVYLTLVADNMPTTSVNISVLSLYNLLVLIAGILSIPITLFILRCHHEFPQNTVPKWLLSTTSCFQRFLRISTCFCCRRKDEISTEVKDFKLKTVCIVNVMESEANTIKPRGKPKNEANTKKTGDEQELTWNEIVRIWDEFFFTVYMFFVIVITTVMMITLLYGYYVYGQDES</sequence>
<keyword evidence="2 5" id="KW-0812">Transmembrane</keyword>
<comment type="caution">
    <text evidence="8">The sequence shown here is derived from an EMBL/GenBank/DDBJ whole genome shotgun (WGS) entry which is preliminary data.</text>
</comment>
<evidence type="ECO:0000256" key="2">
    <source>
        <dbReference type="ARBA" id="ARBA00022692"/>
    </source>
</evidence>
<accession>A0A8S3UNJ9</accession>
<feature type="transmembrane region" description="Helical" evidence="5">
    <location>
        <begin position="260"/>
        <end position="278"/>
    </location>
</feature>
<proteinExistence type="predicted"/>
<dbReference type="InterPro" id="IPR006201">
    <property type="entry name" value="Neur_channel"/>
</dbReference>
<dbReference type="GO" id="GO:0005230">
    <property type="term" value="F:extracellular ligand-gated monoatomic ion channel activity"/>
    <property type="evidence" value="ECO:0007669"/>
    <property type="project" value="InterPro"/>
</dbReference>
<dbReference type="Gene3D" id="2.70.170.10">
    <property type="entry name" value="Neurotransmitter-gated ion-channel ligand-binding domain"/>
    <property type="match status" value="1"/>
</dbReference>
<dbReference type="GO" id="GO:0016020">
    <property type="term" value="C:membrane"/>
    <property type="evidence" value="ECO:0007669"/>
    <property type="project" value="UniProtKB-SubCell"/>
</dbReference>
<evidence type="ECO:0000256" key="3">
    <source>
        <dbReference type="ARBA" id="ARBA00022989"/>
    </source>
</evidence>
<evidence type="ECO:0000259" key="7">
    <source>
        <dbReference type="Pfam" id="PF02932"/>
    </source>
</evidence>
<dbReference type="InterPro" id="IPR036734">
    <property type="entry name" value="Neur_chan_lig-bd_sf"/>
</dbReference>
<dbReference type="CDD" id="cd19051">
    <property type="entry name" value="LGIC_TM_cation"/>
    <property type="match status" value="1"/>
</dbReference>
<keyword evidence="4 5" id="KW-0472">Membrane</keyword>
<dbReference type="InterPro" id="IPR006202">
    <property type="entry name" value="Neur_chan_lig-bd"/>
</dbReference>
<name>A0A8S3UNJ9_MYTED</name>
<dbReference type="PANTHER" id="PTHR18945">
    <property type="entry name" value="NEUROTRANSMITTER GATED ION CHANNEL"/>
    <property type="match status" value="1"/>
</dbReference>
<organism evidence="8 9">
    <name type="scientific">Mytilus edulis</name>
    <name type="common">Blue mussel</name>
    <dbReference type="NCBI Taxonomy" id="6550"/>
    <lineage>
        <taxon>Eukaryota</taxon>
        <taxon>Metazoa</taxon>
        <taxon>Spiralia</taxon>
        <taxon>Lophotrochozoa</taxon>
        <taxon>Mollusca</taxon>
        <taxon>Bivalvia</taxon>
        <taxon>Autobranchia</taxon>
        <taxon>Pteriomorphia</taxon>
        <taxon>Mytilida</taxon>
        <taxon>Mytiloidea</taxon>
        <taxon>Mytilidae</taxon>
        <taxon>Mytilinae</taxon>
        <taxon>Mytilus</taxon>
    </lineage>
</organism>
<evidence type="ECO:0000313" key="9">
    <source>
        <dbReference type="Proteomes" id="UP000683360"/>
    </source>
</evidence>
<feature type="transmembrane region" description="Helical" evidence="5">
    <location>
        <begin position="230"/>
        <end position="251"/>
    </location>
</feature>
<evidence type="ECO:0000259" key="6">
    <source>
        <dbReference type="Pfam" id="PF02931"/>
    </source>
</evidence>
<dbReference type="InterPro" id="IPR036719">
    <property type="entry name" value="Neuro-gated_channel_TM_sf"/>
</dbReference>
<evidence type="ECO:0000256" key="1">
    <source>
        <dbReference type="ARBA" id="ARBA00004141"/>
    </source>
</evidence>
<dbReference type="EMBL" id="CAJPWZ010002731">
    <property type="protein sequence ID" value="CAG2244294.1"/>
    <property type="molecule type" value="Genomic_DNA"/>
</dbReference>
<feature type="transmembrane region" description="Helical" evidence="5">
    <location>
        <begin position="411"/>
        <end position="436"/>
    </location>
</feature>
<dbReference type="PRINTS" id="PR00252">
    <property type="entry name" value="NRIONCHANNEL"/>
</dbReference>
<dbReference type="Pfam" id="PF02931">
    <property type="entry name" value="Neur_chan_LBD"/>
    <property type="match status" value="1"/>
</dbReference>
<dbReference type="Proteomes" id="UP000683360">
    <property type="component" value="Unassembled WGS sequence"/>
</dbReference>
<dbReference type="InterPro" id="IPR038050">
    <property type="entry name" value="Neuro_actylchol_rec"/>
</dbReference>
<dbReference type="Gene3D" id="1.20.58.390">
    <property type="entry name" value="Neurotransmitter-gated ion-channel transmembrane domain"/>
    <property type="match status" value="1"/>
</dbReference>
<feature type="transmembrane region" description="Helical" evidence="5">
    <location>
        <begin position="290"/>
        <end position="313"/>
    </location>
</feature>
<evidence type="ECO:0000256" key="5">
    <source>
        <dbReference type="SAM" id="Phobius"/>
    </source>
</evidence>
<dbReference type="InterPro" id="IPR006029">
    <property type="entry name" value="Neurotrans-gated_channel_TM"/>
</dbReference>
<dbReference type="CDD" id="cd18989">
    <property type="entry name" value="LGIC_ECD_cation"/>
    <property type="match status" value="1"/>
</dbReference>
<feature type="domain" description="Neurotransmitter-gated ion-channel ligand-binding" evidence="6">
    <location>
        <begin position="34"/>
        <end position="228"/>
    </location>
</feature>
<keyword evidence="3 5" id="KW-1133">Transmembrane helix</keyword>